<dbReference type="EMBL" id="CAIIXF020000007">
    <property type="protein sequence ID" value="CAH1790206.1"/>
    <property type="molecule type" value="Genomic_DNA"/>
</dbReference>
<dbReference type="GO" id="GO:0047150">
    <property type="term" value="F:betaine-homocysteine S-methyltransferase activity"/>
    <property type="evidence" value="ECO:0007669"/>
    <property type="project" value="TreeGrafter"/>
</dbReference>
<dbReference type="AlphaFoldDB" id="A0A8J1XT19"/>
<dbReference type="GO" id="GO:0008270">
    <property type="term" value="F:zinc ion binding"/>
    <property type="evidence" value="ECO:0007669"/>
    <property type="project" value="InterPro"/>
</dbReference>
<comment type="caution">
    <text evidence="7">The sequence shown here is derived from an EMBL/GenBank/DDBJ whole genome shotgun (WGS) entry which is preliminary data.</text>
</comment>
<keyword evidence="2" id="KW-0489">Methyltransferase</keyword>
<evidence type="ECO:0000256" key="6">
    <source>
        <dbReference type="PIRSR" id="PIRSR037505-2"/>
    </source>
</evidence>
<name>A0A8J1XT19_OWEFU</name>
<dbReference type="GO" id="GO:0009086">
    <property type="term" value="P:methionine biosynthetic process"/>
    <property type="evidence" value="ECO:0007669"/>
    <property type="project" value="InterPro"/>
</dbReference>
<keyword evidence="5 6" id="KW-0862">Zinc</keyword>
<dbReference type="GO" id="GO:0032259">
    <property type="term" value="P:methylation"/>
    <property type="evidence" value="ECO:0007669"/>
    <property type="project" value="UniProtKB-KW"/>
</dbReference>
<evidence type="ECO:0000313" key="7">
    <source>
        <dbReference type="EMBL" id="CAH1790206.1"/>
    </source>
</evidence>
<gene>
    <name evidence="7" type="ORF">OFUS_LOCUS15447</name>
</gene>
<keyword evidence="4 6" id="KW-0479">Metal-binding</keyword>
<evidence type="ECO:0000256" key="1">
    <source>
        <dbReference type="ARBA" id="ARBA00005137"/>
    </source>
</evidence>
<keyword evidence="3" id="KW-0808">Transferase</keyword>
<dbReference type="InterPro" id="IPR036589">
    <property type="entry name" value="HCY_dom_sf"/>
</dbReference>
<protein>
    <submittedName>
        <fullName evidence="7">Uncharacterized protein</fullName>
    </submittedName>
</protein>
<dbReference type="InterPro" id="IPR051524">
    <property type="entry name" value="BHMT"/>
</dbReference>
<dbReference type="FunFam" id="3.20.20.330:FF:000003">
    <property type="entry name" value="Betaine--homocysteine S-methyltransferase 1"/>
    <property type="match status" value="1"/>
</dbReference>
<evidence type="ECO:0000256" key="4">
    <source>
        <dbReference type="ARBA" id="ARBA00022723"/>
    </source>
</evidence>
<dbReference type="PIRSF" id="PIRSF037505">
    <property type="entry name" value="Betaine_HMT"/>
    <property type="match status" value="1"/>
</dbReference>
<dbReference type="SUPFAM" id="SSF82282">
    <property type="entry name" value="Homocysteine S-methyltransferase"/>
    <property type="match status" value="1"/>
</dbReference>
<reference evidence="7" key="1">
    <citation type="submission" date="2022-03" db="EMBL/GenBank/DDBJ databases">
        <authorList>
            <person name="Martin C."/>
        </authorList>
    </citation>
    <scope>NUCLEOTIDE SEQUENCE</scope>
</reference>
<feature type="binding site" evidence="6">
    <location>
        <position position="301"/>
    </location>
    <ligand>
        <name>Zn(2+)</name>
        <dbReference type="ChEBI" id="CHEBI:29105"/>
    </ligand>
</feature>
<dbReference type="Pfam" id="PF02574">
    <property type="entry name" value="S-methyl_trans"/>
    <property type="match status" value="1"/>
</dbReference>
<accession>A0A8J1XT19</accession>
<evidence type="ECO:0000256" key="2">
    <source>
        <dbReference type="ARBA" id="ARBA00022603"/>
    </source>
</evidence>
<feature type="binding site" evidence="6">
    <location>
        <position position="300"/>
    </location>
    <ligand>
        <name>Zn(2+)</name>
        <dbReference type="ChEBI" id="CHEBI:29105"/>
    </ligand>
</feature>
<evidence type="ECO:0000256" key="3">
    <source>
        <dbReference type="ARBA" id="ARBA00022679"/>
    </source>
</evidence>
<dbReference type="InterPro" id="IPR017226">
    <property type="entry name" value="BHMT-like"/>
</dbReference>
<comment type="cofactor">
    <cofactor evidence="6">
        <name>Zn(2+)</name>
        <dbReference type="ChEBI" id="CHEBI:29105"/>
    </cofactor>
    <text evidence="6">Binds 1 zinc ion per subunit.</text>
</comment>
<dbReference type="OrthoDB" id="6271832at2759"/>
<dbReference type="PANTHER" id="PTHR46120:SF4">
    <property type="entry name" value="HCY-BINDING DOMAIN-CONTAINING PROTEIN"/>
    <property type="match status" value="1"/>
</dbReference>
<organism evidence="7 8">
    <name type="scientific">Owenia fusiformis</name>
    <name type="common">Polychaete worm</name>
    <dbReference type="NCBI Taxonomy" id="6347"/>
    <lineage>
        <taxon>Eukaryota</taxon>
        <taxon>Metazoa</taxon>
        <taxon>Spiralia</taxon>
        <taxon>Lophotrochozoa</taxon>
        <taxon>Annelida</taxon>
        <taxon>Polychaeta</taxon>
        <taxon>Sedentaria</taxon>
        <taxon>Canalipalpata</taxon>
        <taxon>Sabellida</taxon>
        <taxon>Oweniida</taxon>
        <taxon>Oweniidae</taxon>
        <taxon>Owenia</taxon>
    </lineage>
</organism>
<dbReference type="Proteomes" id="UP000749559">
    <property type="component" value="Unassembled WGS sequence"/>
</dbReference>
<dbReference type="PROSITE" id="PS50970">
    <property type="entry name" value="HCY"/>
    <property type="match status" value="1"/>
</dbReference>
<proteinExistence type="predicted"/>
<dbReference type="InterPro" id="IPR003726">
    <property type="entry name" value="HCY_dom"/>
</dbReference>
<dbReference type="PANTHER" id="PTHR46120">
    <property type="entry name" value="BETAINE--HOMOCYSTEINE S-METHYLTRANSFERASE 1"/>
    <property type="match status" value="1"/>
</dbReference>
<comment type="pathway">
    <text evidence="1">Amino-acid biosynthesis; L-methionine biosynthesis via de novo pathway; L-methionine from L-homocysteine (BhmT route): step 1/1.</text>
</comment>
<keyword evidence="8" id="KW-1185">Reference proteome</keyword>
<dbReference type="Gene3D" id="3.20.20.330">
    <property type="entry name" value="Homocysteine-binding-like domain"/>
    <property type="match status" value="1"/>
</dbReference>
<evidence type="ECO:0000256" key="5">
    <source>
        <dbReference type="ARBA" id="ARBA00022833"/>
    </source>
</evidence>
<evidence type="ECO:0000313" key="8">
    <source>
        <dbReference type="Proteomes" id="UP000749559"/>
    </source>
</evidence>
<feature type="binding site" evidence="6">
    <location>
        <position position="216"/>
    </location>
    <ligand>
        <name>Zn(2+)</name>
        <dbReference type="ChEBI" id="CHEBI:29105"/>
    </ligand>
</feature>
<sequence>MSSESSRKNVEGRNVLDILRERPLVGDGGMTVALEKRGYVKAGNWTPEAVIEYPDAVRQLHREFMRAGADVLQTFSFYAAEGRLKSNKTGKIYTVSEINKAACDIAKEVAAEGDVLICGGLSPTPTYKEGKGKQTVQDEFRKQVEIYLENDVDFMLAEFFSTIEETEWAIEVMKNSGKPCGATMRIGPSTDQSNVDSGECAVRMARAGADIVGVNCSFGPVTSLKTVKKMKESLDAAGLNPVLIMQPVAYYTSDCEDKMDGYHDMPDFPLALEARMMTRWDARRYAREAYNLGVRYMGGCCGFEPHHIREMAEELAPEKGYRPPGADKNEQFGAGINSTMLAEMNHRRGAEYWYSTSDNAKRPAP</sequence>
<dbReference type="UniPathway" id="UPA00051">
    <property type="reaction ID" value="UER00083"/>
</dbReference>